<keyword evidence="1" id="KW-0808">Transferase</keyword>
<sequence>MIKNRFILTLLSTISVFPGCKTLLRFLEKLWLAQFGNARGVFHHYYEVNAWGNEESVSGPGSTLQYTENIRRMIPQLINELGASVILDAPCGDYNWFGAIDWKTEITYLGGDIVEPLVERNRSSFGNTNRKFFYLDIVHDFLPKADLWLCRDCLIHLSNRDIMLALDNFLKSDIFYILTTTYPNCARNHNIPTGSFRILNLELPPFSLGSPIRVIDDWIEGFHFRQLALWERHTLLDNLASNRFFQRTANRHRAANPENGAGNTALDED</sequence>
<keyword evidence="1" id="KW-0489">Methyltransferase</keyword>
<dbReference type="InterPro" id="IPR029063">
    <property type="entry name" value="SAM-dependent_MTases_sf"/>
</dbReference>
<evidence type="ECO:0000313" key="2">
    <source>
        <dbReference type="Proteomes" id="UP001594351"/>
    </source>
</evidence>
<dbReference type="GO" id="GO:0008168">
    <property type="term" value="F:methyltransferase activity"/>
    <property type="evidence" value="ECO:0007669"/>
    <property type="project" value="UniProtKB-KW"/>
</dbReference>
<name>A0ABV6YZT2_UNCC1</name>
<protein>
    <submittedName>
        <fullName evidence="1">Class I SAM-dependent methyltransferase</fullName>
    </submittedName>
</protein>
<dbReference type="GO" id="GO:0032259">
    <property type="term" value="P:methylation"/>
    <property type="evidence" value="ECO:0007669"/>
    <property type="project" value="UniProtKB-KW"/>
</dbReference>
<evidence type="ECO:0000313" key="1">
    <source>
        <dbReference type="EMBL" id="MFC1851581.1"/>
    </source>
</evidence>
<gene>
    <name evidence="1" type="ORF">ACFL27_15430</name>
</gene>
<proteinExistence type="predicted"/>
<organism evidence="1 2">
    <name type="scientific">candidate division CSSED10-310 bacterium</name>
    <dbReference type="NCBI Taxonomy" id="2855610"/>
    <lineage>
        <taxon>Bacteria</taxon>
        <taxon>Bacteria division CSSED10-310</taxon>
    </lineage>
</organism>
<keyword evidence="2" id="KW-1185">Reference proteome</keyword>
<comment type="caution">
    <text evidence="1">The sequence shown here is derived from an EMBL/GenBank/DDBJ whole genome shotgun (WGS) entry which is preliminary data.</text>
</comment>
<dbReference type="Proteomes" id="UP001594351">
    <property type="component" value="Unassembled WGS sequence"/>
</dbReference>
<dbReference type="Gene3D" id="3.40.50.150">
    <property type="entry name" value="Vaccinia Virus protein VP39"/>
    <property type="match status" value="1"/>
</dbReference>
<dbReference type="SUPFAM" id="SSF53335">
    <property type="entry name" value="S-adenosyl-L-methionine-dependent methyltransferases"/>
    <property type="match status" value="1"/>
</dbReference>
<accession>A0ABV6YZT2</accession>
<reference evidence="1 2" key="1">
    <citation type="submission" date="2024-09" db="EMBL/GenBank/DDBJ databases">
        <title>Laminarin stimulates single cell rates of sulfate reduction while oxygen inhibits transcriptomic activity in coastal marine sediment.</title>
        <authorList>
            <person name="Lindsay M."/>
            <person name="Orcutt B."/>
            <person name="Emerson D."/>
            <person name="Stepanauskas R."/>
            <person name="D'Angelo T."/>
        </authorList>
    </citation>
    <scope>NUCLEOTIDE SEQUENCE [LARGE SCALE GENOMIC DNA]</scope>
    <source>
        <strain evidence="1">SAG AM-311-K15</strain>
    </source>
</reference>
<dbReference type="EMBL" id="JBHPBY010000203">
    <property type="protein sequence ID" value="MFC1851581.1"/>
    <property type="molecule type" value="Genomic_DNA"/>
</dbReference>